<evidence type="ECO:0000256" key="1">
    <source>
        <dbReference type="ARBA" id="ARBA00023002"/>
    </source>
</evidence>
<dbReference type="InterPro" id="IPR006139">
    <property type="entry name" value="D-isomer_2_OHA_DH_cat_dom"/>
</dbReference>
<evidence type="ECO:0000259" key="5">
    <source>
        <dbReference type="Pfam" id="PF02826"/>
    </source>
</evidence>
<evidence type="ECO:0000313" key="6">
    <source>
        <dbReference type="EMBL" id="MFH4982434.1"/>
    </source>
</evidence>
<dbReference type="InterPro" id="IPR029753">
    <property type="entry name" value="D-isomer_DH_CS"/>
</dbReference>
<dbReference type="Pfam" id="PF00389">
    <property type="entry name" value="2-Hacid_dh"/>
    <property type="match status" value="1"/>
</dbReference>
<accession>A0ABD6EW69</accession>
<dbReference type="PANTHER" id="PTHR10996:SF277">
    <property type="entry name" value="GLYOXYLATE REDUCTASE_HYDROXYPYRUVATE REDUCTASE"/>
    <property type="match status" value="1"/>
</dbReference>
<dbReference type="PROSITE" id="PS00671">
    <property type="entry name" value="D_2_HYDROXYACID_DH_3"/>
    <property type="match status" value="1"/>
</dbReference>
<evidence type="ECO:0000256" key="3">
    <source>
        <dbReference type="RuleBase" id="RU003719"/>
    </source>
</evidence>
<protein>
    <recommendedName>
        <fullName evidence="2">Glyoxylate reductase/hydroxypyruvate reductase</fullName>
    </recommendedName>
</protein>
<dbReference type="InterPro" id="IPR006140">
    <property type="entry name" value="D-isomer_DH_NAD-bd"/>
</dbReference>
<dbReference type="AlphaFoldDB" id="A0ABD6EW69"/>
<dbReference type="FunFam" id="3.40.50.720:FF:000026">
    <property type="entry name" value="Glyoxylate/hydroxypyruvate reductase B"/>
    <property type="match status" value="1"/>
</dbReference>
<dbReference type="SUPFAM" id="SSF51735">
    <property type="entry name" value="NAD(P)-binding Rossmann-fold domains"/>
    <property type="match status" value="1"/>
</dbReference>
<gene>
    <name evidence="6" type="ORF">AB6A40_009143</name>
</gene>
<dbReference type="Proteomes" id="UP001608902">
    <property type="component" value="Unassembled WGS sequence"/>
</dbReference>
<dbReference type="Gene3D" id="3.40.50.720">
    <property type="entry name" value="NAD(P)-binding Rossmann-like Domain"/>
    <property type="match status" value="2"/>
</dbReference>
<reference evidence="6 7" key="1">
    <citation type="submission" date="2024-08" db="EMBL/GenBank/DDBJ databases">
        <title>Gnathostoma spinigerum genome.</title>
        <authorList>
            <person name="Gonzalez-Bertolin B."/>
            <person name="Monzon S."/>
            <person name="Zaballos A."/>
            <person name="Jimenez P."/>
            <person name="Dekumyoy P."/>
            <person name="Varona S."/>
            <person name="Cuesta I."/>
            <person name="Sumanam S."/>
            <person name="Adisakwattana P."/>
            <person name="Gasser R.B."/>
            <person name="Hernandez-Gonzalez A."/>
            <person name="Young N.D."/>
            <person name="Perteguer M.J."/>
        </authorList>
    </citation>
    <scope>NUCLEOTIDE SEQUENCE [LARGE SCALE GENOMIC DNA]</scope>
    <source>
        <strain evidence="6">AL3</strain>
        <tissue evidence="6">Liver</tissue>
    </source>
</reference>
<dbReference type="SUPFAM" id="SSF52283">
    <property type="entry name" value="Formate/glycerate dehydrogenase catalytic domain-like"/>
    <property type="match status" value="1"/>
</dbReference>
<organism evidence="6 7">
    <name type="scientific">Gnathostoma spinigerum</name>
    <dbReference type="NCBI Taxonomy" id="75299"/>
    <lineage>
        <taxon>Eukaryota</taxon>
        <taxon>Metazoa</taxon>
        <taxon>Ecdysozoa</taxon>
        <taxon>Nematoda</taxon>
        <taxon>Chromadorea</taxon>
        <taxon>Rhabditida</taxon>
        <taxon>Spirurina</taxon>
        <taxon>Gnathostomatomorpha</taxon>
        <taxon>Gnathostomatoidea</taxon>
        <taxon>Gnathostomatidae</taxon>
        <taxon>Gnathostoma</taxon>
    </lineage>
</organism>
<dbReference type="PANTHER" id="PTHR10996">
    <property type="entry name" value="2-HYDROXYACID DEHYDROGENASE-RELATED"/>
    <property type="match status" value="1"/>
</dbReference>
<dbReference type="PROSITE" id="PS00065">
    <property type="entry name" value="D_2_HYDROXYACID_DH_1"/>
    <property type="match status" value="1"/>
</dbReference>
<proteinExistence type="inferred from homology"/>
<dbReference type="InterPro" id="IPR050223">
    <property type="entry name" value="D-isomer_2-hydroxyacid_DH"/>
</dbReference>
<keyword evidence="1 3" id="KW-0560">Oxidoreductase</keyword>
<comment type="similarity">
    <text evidence="3">Belongs to the D-isomer specific 2-hydroxyacid dehydrogenase family.</text>
</comment>
<dbReference type="InterPro" id="IPR036291">
    <property type="entry name" value="NAD(P)-bd_dom_sf"/>
</dbReference>
<sequence>MESTRSDGSSDDRLRSDEMAEISAEGVSEISRTIRFKNRPSLLVTAKDVTLPRIYEKLNVAQYGRQKAMPRDLLLSEIGNFEGLYCLLRDKIDKKVLDAAKRLKVISTMSVGYDHIDIEECRKRNIVVTYTPDVLTETTAETTIALLLTTARRIPEAIEDVKTGRWGTWSPFYMCGVGICNSTVGIIGFGRIGRSVAEKVKAFSPKRVVFYDTHPDKEVKVETARRLRCESVTLEDLLRCSDFVILNCSATNENKDMINRRTLSMMRRNAVLINTSRGTLINQTDLCDALTEGVIRAAGLDVTTPEPLPISSPLLKLPNCVVFPHIGSATEATRREMMKLAEDCILAVLADGKMPSNARIV</sequence>
<evidence type="ECO:0000259" key="4">
    <source>
        <dbReference type="Pfam" id="PF00389"/>
    </source>
</evidence>
<dbReference type="InterPro" id="IPR029752">
    <property type="entry name" value="D-isomer_DH_CS1"/>
</dbReference>
<evidence type="ECO:0000256" key="2">
    <source>
        <dbReference type="ARBA" id="ARBA00073306"/>
    </source>
</evidence>
<comment type="caution">
    <text evidence="6">The sequence shown here is derived from an EMBL/GenBank/DDBJ whole genome shotgun (WGS) entry which is preliminary data.</text>
</comment>
<keyword evidence="7" id="KW-1185">Reference proteome</keyword>
<feature type="domain" description="D-isomer specific 2-hydroxyacid dehydrogenase catalytic" evidence="4">
    <location>
        <begin position="63"/>
        <end position="356"/>
    </location>
</feature>
<feature type="domain" description="D-isomer specific 2-hydroxyacid dehydrogenase NAD-binding" evidence="5">
    <location>
        <begin position="144"/>
        <end position="327"/>
    </location>
</feature>
<dbReference type="CDD" id="cd05301">
    <property type="entry name" value="GDH"/>
    <property type="match status" value="1"/>
</dbReference>
<name>A0ABD6EW69_9BILA</name>
<dbReference type="EMBL" id="JBGFUD010009294">
    <property type="protein sequence ID" value="MFH4982434.1"/>
    <property type="molecule type" value="Genomic_DNA"/>
</dbReference>
<dbReference type="Pfam" id="PF02826">
    <property type="entry name" value="2-Hacid_dh_C"/>
    <property type="match status" value="1"/>
</dbReference>
<evidence type="ECO:0000313" key="7">
    <source>
        <dbReference type="Proteomes" id="UP001608902"/>
    </source>
</evidence>
<dbReference type="GO" id="GO:0016491">
    <property type="term" value="F:oxidoreductase activity"/>
    <property type="evidence" value="ECO:0007669"/>
    <property type="project" value="UniProtKB-KW"/>
</dbReference>